<evidence type="ECO:0000256" key="3">
    <source>
        <dbReference type="ARBA" id="ARBA00023125"/>
    </source>
</evidence>
<dbReference type="EMBL" id="CP022123">
    <property type="protein sequence ID" value="ASG28587.1"/>
    <property type="molecule type" value="Genomic_DNA"/>
</dbReference>
<name>A0A241Q1I6_FUSNP</name>
<dbReference type="GO" id="GO:0004519">
    <property type="term" value="F:endonuclease activity"/>
    <property type="evidence" value="ECO:0007669"/>
    <property type="project" value="UniProtKB-KW"/>
</dbReference>
<dbReference type="InterPro" id="IPR000055">
    <property type="entry name" value="Restrct_endonuc_typeI_TRD"/>
</dbReference>
<keyword evidence="2" id="KW-0680">Restriction system</keyword>
<evidence type="ECO:0000256" key="1">
    <source>
        <dbReference type="ARBA" id="ARBA00010923"/>
    </source>
</evidence>
<dbReference type="RefSeq" id="WP_088765086.1">
    <property type="nucleotide sequence ID" value="NZ_CP022123.1"/>
</dbReference>
<dbReference type="InterPro" id="IPR044946">
    <property type="entry name" value="Restrct_endonuc_typeI_TRD_sf"/>
</dbReference>
<keyword evidence="6" id="KW-0378">Hydrolase</keyword>
<organism evidence="6 7">
    <name type="scientific">Fusobacterium nucleatum subsp. polymorphum</name>
    <name type="common">Fusobacterium polymorphum</name>
    <dbReference type="NCBI Taxonomy" id="76857"/>
    <lineage>
        <taxon>Bacteria</taxon>
        <taxon>Fusobacteriati</taxon>
        <taxon>Fusobacteriota</taxon>
        <taxon>Fusobacteriia</taxon>
        <taxon>Fusobacteriales</taxon>
        <taxon>Fusobacteriaceae</taxon>
        <taxon>Fusobacterium</taxon>
    </lineage>
</organism>
<dbReference type="Pfam" id="PF01420">
    <property type="entry name" value="Methylase_S"/>
    <property type="match status" value="2"/>
</dbReference>
<evidence type="ECO:0000256" key="2">
    <source>
        <dbReference type="ARBA" id="ARBA00022747"/>
    </source>
</evidence>
<dbReference type="CDD" id="cd17268">
    <property type="entry name" value="RMtype1_S_Ara36733I_TRD1-CR1_like"/>
    <property type="match status" value="1"/>
</dbReference>
<evidence type="ECO:0000313" key="6">
    <source>
        <dbReference type="EMBL" id="ASG28587.1"/>
    </source>
</evidence>
<protein>
    <submittedName>
        <fullName evidence="6">Restriction endonuclease subunit S</fullName>
    </submittedName>
</protein>
<gene>
    <name evidence="6" type="ORF">CBG61_06355</name>
</gene>
<dbReference type="Proteomes" id="UP000197638">
    <property type="component" value="Chromosome"/>
</dbReference>
<accession>A0A241Q1I6</accession>
<dbReference type="InterPro" id="IPR051212">
    <property type="entry name" value="Type-I_RE_S_subunit"/>
</dbReference>
<dbReference type="PANTHER" id="PTHR43140:SF1">
    <property type="entry name" value="TYPE I RESTRICTION ENZYME ECOKI SPECIFICITY SUBUNIT"/>
    <property type="match status" value="1"/>
</dbReference>
<feature type="coiled-coil region" evidence="4">
    <location>
        <begin position="167"/>
        <end position="194"/>
    </location>
</feature>
<dbReference type="REBASE" id="210441">
    <property type="entry name" value="S2.Fnu1275ORF6365P"/>
</dbReference>
<dbReference type="SUPFAM" id="SSF116734">
    <property type="entry name" value="DNA methylase specificity domain"/>
    <property type="match status" value="2"/>
</dbReference>
<keyword evidence="6" id="KW-0255">Endonuclease</keyword>
<dbReference type="AlphaFoldDB" id="A0A241Q1I6"/>
<dbReference type="PANTHER" id="PTHR43140">
    <property type="entry name" value="TYPE-1 RESTRICTION ENZYME ECOKI SPECIFICITY PROTEIN"/>
    <property type="match status" value="1"/>
</dbReference>
<keyword evidence="4" id="KW-0175">Coiled coil</keyword>
<dbReference type="Gene3D" id="3.90.220.20">
    <property type="entry name" value="DNA methylase specificity domains"/>
    <property type="match status" value="2"/>
</dbReference>
<keyword evidence="3" id="KW-0238">DNA-binding</keyword>
<dbReference type="CDD" id="cd17519">
    <property type="entry name" value="RMtype1_S_HpyCR35ORFAP-TRD1-CR1_like"/>
    <property type="match status" value="1"/>
</dbReference>
<evidence type="ECO:0000256" key="4">
    <source>
        <dbReference type="SAM" id="Coils"/>
    </source>
</evidence>
<comment type="similarity">
    <text evidence="1">Belongs to the type-I restriction system S methylase family.</text>
</comment>
<evidence type="ECO:0000313" key="7">
    <source>
        <dbReference type="Proteomes" id="UP000197638"/>
    </source>
</evidence>
<dbReference type="GO" id="GO:0003677">
    <property type="term" value="F:DNA binding"/>
    <property type="evidence" value="ECO:0007669"/>
    <property type="project" value="UniProtKB-KW"/>
</dbReference>
<feature type="domain" description="Type I restriction modification DNA specificity" evidence="5">
    <location>
        <begin position="13"/>
        <end position="192"/>
    </location>
</feature>
<dbReference type="GO" id="GO:0009307">
    <property type="term" value="P:DNA restriction-modification system"/>
    <property type="evidence" value="ECO:0007669"/>
    <property type="project" value="UniProtKB-KW"/>
</dbReference>
<evidence type="ECO:0000259" key="5">
    <source>
        <dbReference type="Pfam" id="PF01420"/>
    </source>
</evidence>
<sequence>MSKLDELIKELCPNGVEYKKLGEVCNFQNGFAFKSTLFKENGEAILRITNISNGIINEEDLKYFLLGDYKENLGNYIVSKNDIVIAMSGATTGKIGINNTSKKFYLNQRVGKFIPNIVKLNNRFLYHFLLSKGLEILKISSVSGAQPNLSTENIKNLVIPVPPLEVQEEIAKILDNYTKSVEELKEKLNEELIARKNQYSWYRDYLLKFENKVKIVKLKDIATEMYRGNGIKREEIREIGIPCIRYGEIYTDYGISFEKTKSYTDENLIINKKYIDYGDILFAITGESVEEIGKSTAYIGKEKCLVGGDILVMKHKQDPVYLSYVLSTENAQKQKSKGKIKSKVVHTNATDIGEIEIPLPPLEVQKRIVEVLDNFEKICNDLNIGLPAEIEARQKQYEFYRNFLLTFKIENCTLPKTRQDKTRQDKTRQDKT</sequence>
<proteinExistence type="inferred from homology"/>
<feature type="domain" description="Type I restriction modification DNA specificity" evidence="5">
    <location>
        <begin position="212"/>
        <end position="392"/>
    </location>
</feature>
<reference evidence="6 7" key="1">
    <citation type="submission" date="2017-06" db="EMBL/GenBank/DDBJ databases">
        <title>Genome sequencing of Fusobacterium nucleatum subsp. polymorphum KCOM 1275 (=ChDC F310).</title>
        <authorList>
            <person name="Kook J.-K."/>
            <person name="Park S.-N."/>
            <person name="Lim Y.K."/>
            <person name="Roh H."/>
        </authorList>
    </citation>
    <scope>NUCLEOTIDE SEQUENCE [LARGE SCALE GENOMIC DNA]</scope>
    <source>
        <strain evidence="6 7">KCOM 1275</strain>
    </source>
</reference>
<keyword evidence="6" id="KW-0540">Nuclease</keyword>